<dbReference type="InterPro" id="IPR036117">
    <property type="entry name" value="DhaL_dom_sf"/>
</dbReference>
<evidence type="ECO:0000313" key="3">
    <source>
        <dbReference type="Proteomes" id="UP000256329"/>
    </source>
</evidence>
<dbReference type="Gene3D" id="1.25.40.340">
    <property type="match status" value="1"/>
</dbReference>
<dbReference type="RefSeq" id="WP_115792601.1">
    <property type="nucleotide sequence ID" value="NZ_QSLN01000006.1"/>
</dbReference>
<dbReference type="SMART" id="SM01121">
    <property type="entry name" value="Dak1_2"/>
    <property type="match status" value="1"/>
</dbReference>
<dbReference type="PANTHER" id="PTHR33434:SF4">
    <property type="entry name" value="PHOSPHATASE PROTEIN"/>
    <property type="match status" value="1"/>
</dbReference>
<dbReference type="InterPro" id="IPR050270">
    <property type="entry name" value="DegV_domain_contain"/>
</dbReference>
<dbReference type="InterPro" id="IPR033470">
    <property type="entry name" value="FakA-like_C"/>
</dbReference>
<sequence>MLVERIDGPLFASLLRQALAWLERHREEIDRLNVFPVPDGDTGSNMCATLAAAVAAIGQPPPSAIGEVAGRAAEGALLGARGNSGVILSQVMRGFAQALAGKETATVGDIAQALDLGARLAYQAVDRPAEGTILTVVREAAREAEEVAQRSRNLLRLLVGSLRVAAATVAETPKLLPLLREAGVVDAGGRGFAAILEGMRRGVEAPSSPIPSPERKFPSLAGSHLSSTYCTEFVLRGEKLDAEELKRALAPLGESLLVVGDQRLLKVHIHTDHPGLVLEEALRRGSLHDIKIDNMRQQVGERARTGVVAVVQGEGFATLFRQLGATLVEGGATMNPSAEDLVKAILAVEAESILLLPNHPNIVLTAELARELVDREVRVIPTTSQPQGLRALLAFDQNKDLGDNYRNMEEAASRVTTACITRAVRSTRLEGKEIREGDFLALEQDRLLAVGPELEGVVLKTVTLLAEGREILTLFWGKELCREEAEVLASRLAATFPQLEIEVQYGGQPYYPLLLLFE</sequence>
<dbReference type="Proteomes" id="UP000256329">
    <property type="component" value="Unassembled WGS sequence"/>
</dbReference>
<keyword evidence="3" id="KW-1185">Reference proteome</keyword>
<dbReference type="InterPro" id="IPR019986">
    <property type="entry name" value="YloV-like"/>
</dbReference>
<comment type="caution">
    <text evidence="2">The sequence shown here is derived from an EMBL/GenBank/DDBJ whole genome shotgun (WGS) entry which is preliminary data.</text>
</comment>
<organism evidence="2 3">
    <name type="scientific">Ammonifex thiophilus</name>
    <dbReference type="NCBI Taxonomy" id="444093"/>
    <lineage>
        <taxon>Bacteria</taxon>
        <taxon>Bacillati</taxon>
        <taxon>Bacillota</taxon>
        <taxon>Clostridia</taxon>
        <taxon>Thermoanaerobacterales</taxon>
        <taxon>Thermoanaerobacteraceae</taxon>
        <taxon>Ammonifex</taxon>
    </lineage>
</organism>
<dbReference type="Pfam" id="PF13684">
    <property type="entry name" value="FakA-like_C"/>
    <property type="match status" value="1"/>
</dbReference>
<dbReference type="Pfam" id="PF02734">
    <property type="entry name" value="Dak2"/>
    <property type="match status" value="1"/>
</dbReference>
<dbReference type="SMART" id="SM01120">
    <property type="entry name" value="Dak2"/>
    <property type="match status" value="1"/>
</dbReference>
<feature type="domain" description="DhaL" evidence="1">
    <location>
        <begin position="9"/>
        <end position="201"/>
    </location>
</feature>
<gene>
    <name evidence="2" type="ORF">DXX99_05640</name>
</gene>
<evidence type="ECO:0000313" key="2">
    <source>
        <dbReference type="EMBL" id="RDV83272.1"/>
    </source>
</evidence>
<dbReference type="GO" id="GO:0006071">
    <property type="term" value="P:glycerol metabolic process"/>
    <property type="evidence" value="ECO:0007669"/>
    <property type="project" value="InterPro"/>
</dbReference>
<dbReference type="Pfam" id="PF21645">
    <property type="entry name" value="FakA-like_M"/>
    <property type="match status" value="1"/>
</dbReference>
<proteinExistence type="predicted"/>
<dbReference type="InterPro" id="IPR048394">
    <property type="entry name" value="FakA-like_M"/>
</dbReference>
<evidence type="ECO:0000259" key="1">
    <source>
        <dbReference type="PROSITE" id="PS51480"/>
    </source>
</evidence>
<reference evidence="2 3" key="1">
    <citation type="submission" date="2018-08" db="EMBL/GenBank/DDBJ databases">
        <title>Form III RuBisCO-mediated autotrophy in Thermodesulfobium bacteria.</title>
        <authorList>
            <person name="Toshchakov S.V."/>
            <person name="Kublanov I.V."/>
            <person name="Frolov E."/>
            <person name="Bonch-Osmolovskaya E.A."/>
            <person name="Tourova T.P."/>
            <person name="Chernych N.A."/>
            <person name="Lebedinsky A.V."/>
        </authorList>
    </citation>
    <scope>NUCLEOTIDE SEQUENCE [LARGE SCALE GENOMIC DNA]</scope>
    <source>
        <strain evidence="2 3">SR</strain>
    </source>
</reference>
<dbReference type="EMBL" id="QSLN01000006">
    <property type="protein sequence ID" value="RDV83272.1"/>
    <property type="molecule type" value="Genomic_DNA"/>
</dbReference>
<dbReference type="InterPro" id="IPR004007">
    <property type="entry name" value="DhaL_dom"/>
</dbReference>
<dbReference type="OrthoDB" id="9760324at2"/>
<dbReference type="AlphaFoldDB" id="A0A3D8P557"/>
<dbReference type="SUPFAM" id="SSF101473">
    <property type="entry name" value="DhaL-like"/>
    <property type="match status" value="1"/>
</dbReference>
<accession>A0A3D8P557</accession>
<protein>
    <submittedName>
        <fullName evidence="2">DAK2 domain-containing protein</fullName>
    </submittedName>
</protein>
<dbReference type="GO" id="GO:0004371">
    <property type="term" value="F:glycerone kinase activity"/>
    <property type="evidence" value="ECO:0007669"/>
    <property type="project" value="InterPro"/>
</dbReference>
<dbReference type="PANTHER" id="PTHR33434">
    <property type="entry name" value="DEGV DOMAIN-CONTAINING PROTEIN DR_1986-RELATED"/>
    <property type="match status" value="1"/>
</dbReference>
<dbReference type="PROSITE" id="PS51480">
    <property type="entry name" value="DHAL"/>
    <property type="match status" value="1"/>
</dbReference>
<dbReference type="NCBIfam" id="TIGR03599">
    <property type="entry name" value="YloV"/>
    <property type="match status" value="1"/>
</dbReference>
<name>A0A3D8P557_9THEO</name>